<dbReference type="PRINTS" id="PR01900">
    <property type="entry name" value="YIDCPROTEIN"/>
</dbReference>
<comment type="function">
    <text evidence="13">Required for the insertion and/or proper folding and/or complex formation of integral membrane proteins into the membrane. Involved in integration of membrane proteins that insert both dependently and independently of the Sec translocase complex, as well as at least some lipoproteins. Aids folding of multispanning membrane proteins.</text>
</comment>
<evidence type="ECO:0000256" key="7">
    <source>
        <dbReference type="ARBA" id="ARBA00022927"/>
    </source>
</evidence>
<dbReference type="InterPro" id="IPR047196">
    <property type="entry name" value="YidC_ALB_C"/>
</dbReference>
<evidence type="ECO:0000256" key="11">
    <source>
        <dbReference type="ARBA" id="ARBA00033245"/>
    </source>
</evidence>
<keyword evidence="5 13" id="KW-1003">Cell membrane</keyword>
<comment type="caution">
    <text evidence="17">The sequence shown here is derived from an EMBL/GenBank/DDBJ whole genome shotgun (WGS) entry which is preliminary data.</text>
</comment>
<dbReference type="RefSeq" id="WP_081126179.1">
    <property type="nucleotide sequence ID" value="NZ_DAHXOC010000004.1"/>
</dbReference>
<keyword evidence="8 13" id="KW-1133">Transmembrane helix</keyword>
<dbReference type="InterPro" id="IPR019998">
    <property type="entry name" value="Membr_insert_YidC"/>
</dbReference>
<evidence type="ECO:0000259" key="15">
    <source>
        <dbReference type="Pfam" id="PF02096"/>
    </source>
</evidence>
<name>A0A4V3UTT4_9GAMM</name>
<feature type="transmembrane region" description="Helical" evidence="13">
    <location>
        <begin position="382"/>
        <end position="401"/>
    </location>
</feature>
<dbReference type="GO" id="GO:0005886">
    <property type="term" value="C:plasma membrane"/>
    <property type="evidence" value="ECO:0007669"/>
    <property type="project" value="UniProtKB-SubCell"/>
</dbReference>
<dbReference type="NCBIfam" id="TIGR03592">
    <property type="entry name" value="yidC_oxa1_cterm"/>
    <property type="match status" value="1"/>
</dbReference>
<proteinExistence type="inferred from homology"/>
<sequence>MNQTRTFLLLGLLLVAYLLWTGWEQQFNVPPAPPPTASAGSLAPQASAAPTPVGAMPSMPVATAKAATPAATLLPGSGGAHGQRIAVHTDLLDVTLDTAGGALVQARLLKYAVAPEAAPRVSLLDDSANHYLVAQSGLVSNSAGAAPAVDAPFKAAHSSYTLAAGQKQLNVDLTWSDPAQGVAVIKRYTFTRGSYVVQVQEQVHNLGKTPWTGNAWTQLVRTAPPAPAASHFFFLHDPSEYYSFTGGSWYSPQDKFNKLAFDEFAKQPLLRTVQDGWVAFVQRYFVAAWIPARGGNAQFSSATFDVGGVPHYLLRSIGPAFSVAPGASVTQRMSLFIGPKLEHALNAAAPGLELSVDYGIFTVISQPLHWVLVQLHRITRNWGLAIILLVVLIKAAFYWLSDKQYRSFAKMRKLAPRIKALQARYADDKPKMQQAMMELYQKEKANPVAGCLPMLVQIPVFFALYPVLIESVELRQAPFALWIHNLSAPDPYYVLPVLYAAVMLAQQMLTPAVGMDPTQAKIMKAMPILMAFFFAQFPAGLVLYYITNSVLGLLQQWYVTRQVMRADAAKTD</sequence>
<evidence type="ECO:0000256" key="8">
    <source>
        <dbReference type="ARBA" id="ARBA00022989"/>
    </source>
</evidence>
<dbReference type="CDD" id="cd19961">
    <property type="entry name" value="EcYidC-like_peri"/>
    <property type="match status" value="1"/>
</dbReference>
<evidence type="ECO:0000256" key="10">
    <source>
        <dbReference type="ARBA" id="ARBA00023186"/>
    </source>
</evidence>
<feature type="domain" description="Membrane insertase YidC N-terminal" evidence="16">
    <location>
        <begin position="84"/>
        <end position="371"/>
    </location>
</feature>
<evidence type="ECO:0000256" key="5">
    <source>
        <dbReference type="ARBA" id="ARBA00022475"/>
    </source>
</evidence>
<evidence type="ECO:0000256" key="13">
    <source>
        <dbReference type="HAMAP-Rule" id="MF_01810"/>
    </source>
</evidence>
<organism evidence="17 18">
    <name type="scientific">Metallibacterium scheffleri</name>
    <dbReference type="NCBI Taxonomy" id="993689"/>
    <lineage>
        <taxon>Bacteria</taxon>
        <taxon>Pseudomonadati</taxon>
        <taxon>Pseudomonadota</taxon>
        <taxon>Gammaproteobacteria</taxon>
        <taxon>Lysobacterales</taxon>
        <taxon>Rhodanobacteraceae</taxon>
        <taxon>Metallibacterium</taxon>
    </lineage>
</organism>
<evidence type="ECO:0000256" key="14">
    <source>
        <dbReference type="SAM" id="MobiDB-lite"/>
    </source>
</evidence>
<keyword evidence="6 13" id="KW-0812">Transmembrane</keyword>
<feature type="transmembrane region" description="Helical" evidence="13">
    <location>
        <begin position="525"/>
        <end position="546"/>
    </location>
</feature>
<dbReference type="PANTHER" id="PTHR12428">
    <property type="entry name" value="OXA1"/>
    <property type="match status" value="1"/>
</dbReference>
<evidence type="ECO:0000313" key="18">
    <source>
        <dbReference type="Proteomes" id="UP000307749"/>
    </source>
</evidence>
<comment type="subunit">
    <text evidence="13">Interacts with the Sec translocase complex via SecD. Specifically interacts with transmembrane segments of nascent integral membrane proteins during membrane integration.</text>
</comment>
<dbReference type="Proteomes" id="UP000307749">
    <property type="component" value="Unassembled WGS sequence"/>
</dbReference>
<evidence type="ECO:0000256" key="12">
    <source>
        <dbReference type="ARBA" id="ARBA00033342"/>
    </source>
</evidence>
<evidence type="ECO:0000256" key="9">
    <source>
        <dbReference type="ARBA" id="ARBA00023136"/>
    </source>
</evidence>
<dbReference type="EMBL" id="MWQO01000006">
    <property type="protein sequence ID" value="THD11831.1"/>
    <property type="molecule type" value="Genomic_DNA"/>
</dbReference>
<reference evidence="17 18" key="1">
    <citation type="submission" date="2017-02" db="EMBL/GenBank/DDBJ databases">
        <title>Whole genome sequencing of Metallibacterium scheffleri DSM 24874 (T).</title>
        <authorList>
            <person name="Kumar S."/>
            <person name="Patil P."/>
            <person name="Patil P.B."/>
        </authorList>
    </citation>
    <scope>NUCLEOTIDE SEQUENCE [LARGE SCALE GENOMIC DNA]</scope>
    <source>
        <strain evidence="17 18">DSM 24874</strain>
    </source>
</reference>
<keyword evidence="4 13" id="KW-0813">Transport</keyword>
<evidence type="ECO:0000259" key="16">
    <source>
        <dbReference type="Pfam" id="PF14849"/>
    </source>
</evidence>
<evidence type="ECO:0000256" key="1">
    <source>
        <dbReference type="ARBA" id="ARBA00004429"/>
    </source>
</evidence>
<keyword evidence="9 13" id="KW-0472">Membrane</keyword>
<keyword evidence="7 13" id="KW-0653">Protein transport</keyword>
<dbReference type="GO" id="GO:0015031">
    <property type="term" value="P:protein transport"/>
    <property type="evidence" value="ECO:0007669"/>
    <property type="project" value="UniProtKB-KW"/>
</dbReference>
<keyword evidence="10 13" id="KW-0143">Chaperone</keyword>
<dbReference type="InterPro" id="IPR001708">
    <property type="entry name" value="YidC/ALB3/OXA1/COX18"/>
</dbReference>
<feature type="region of interest" description="Disordered" evidence="14">
    <location>
        <begin position="31"/>
        <end position="51"/>
    </location>
</feature>
<evidence type="ECO:0000256" key="2">
    <source>
        <dbReference type="ARBA" id="ARBA00010527"/>
    </source>
</evidence>
<gene>
    <name evidence="13" type="primary">yidC</name>
    <name evidence="17" type="ORF">B1806_01760</name>
</gene>
<dbReference type="HAMAP" id="MF_01810">
    <property type="entry name" value="YidC_type1"/>
    <property type="match status" value="1"/>
</dbReference>
<dbReference type="NCBIfam" id="TIGR03593">
    <property type="entry name" value="yidC_nterm"/>
    <property type="match status" value="1"/>
</dbReference>
<evidence type="ECO:0000256" key="6">
    <source>
        <dbReference type="ARBA" id="ARBA00022692"/>
    </source>
</evidence>
<feature type="domain" description="Membrane insertase YidC/Oxa/ALB C-terminal" evidence="15">
    <location>
        <begin position="382"/>
        <end position="561"/>
    </location>
</feature>
<dbReference type="AlphaFoldDB" id="A0A4V3UTT4"/>
<dbReference type="GO" id="GO:0051205">
    <property type="term" value="P:protein insertion into membrane"/>
    <property type="evidence" value="ECO:0007669"/>
    <property type="project" value="TreeGrafter"/>
</dbReference>
<dbReference type="GO" id="GO:0032977">
    <property type="term" value="F:membrane insertase activity"/>
    <property type="evidence" value="ECO:0007669"/>
    <property type="project" value="InterPro"/>
</dbReference>
<feature type="transmembrane region" description="Helical" evidence="13">
    <location>
        <begin position="445"/>
        <end position="468"/>
    </location>
</feature>
<dbReference type="Gene3D" id="2.70.98.90">
    <property type="match status" value="1"/>
</dbReference>
<comment type="similarity">
    <text evidence="2 13">Belongs to the OXA1/ALB3/YidC family. Type 1 subfamily.</text>
</comment>
<protein>
    <recommendedName>
        <fullName evidence="3 13">Membrane protein insertase YidC</fullName>
    </recommendedName>
    <alternativeName>
        <fullName evidence="12 13">Foldase YidC</fullName>
    </alternativeName>
    <alternativeName>
        <fullName evidence="11 13">Membrane integrase YidC</fullName>
    </alternativeName>
    <alternativeName>
        <fullName evidence="13">Membrane protein YidC</fullName>
    </alternativeName>
</protein>
<dbReference type="PRINTS" id="PR00701">
    <property type="entry name" value="60KDINNERMP"/>
</dbReference>
<dbReference type="PANTHER" id="PTHR12428:SF65">
    <property type="entry name" value="CYTOCHROME C OXIDASE ASSEMBLY PROTEIN COX18, MITOCHONDRIAL"/>
    <property type="match status" value="1"/>
</dbReference>
<evidence type="ECO:0000313" key="17">
    <source>
        <dbReference type="EMBL" id="THD11831.1"/>
    </source>
</evidence>
<dbReference type="InterPro" id="IPR038221">
    <property type="entry name" value="YidC_periplasmic_sf"/>
</dbReference>
<keyword evidence="18" id="KW-1185">Reference proteome</keyword>
<comment type="subcellular location">
    <subcellularLocation>
        <location evidence="1">Cell inner membrane</location>
        <topology evidence="1">Multi-pass membrane protein</topology>
    </subcellularLocation>
    <subcellularLocation>
        <location evidence="13">Cell membrane</location>
        <topology evidence="13">Multi-pass membrane protein</topology>
    </subcellularLocation>
</comment>
<dbReference type="Pfam" id="PF02096">
    <property type="entry name" value="60KD_IMP"/>
    <property type="match status" value="1"/>
</dbReference>
<accession>A0A4V3UTT4</accession>
<dbReference type="STRING" id="993689.GCA_002077135_00798"/>
<dbReference type="Pfam" id="PF14849">
    <property type="entry name" value="YidC_periplas"/>
    <property type="match status" value="1"/>
</dbReference>
<evidence type="ECO:0000256" key="3">
    <source>
        <dbReference type="ARBA" id="ARBA00015325"/>
    </source>
</evidence>
<dbReference type="InterPro" id="IPR028053">
    <property type="entry name" value="Membr_insert_YidC_N"/>
</dbReference>
<evidence type="ECO:0000256" key="4">
    <source>
        <dbReference type="ARBA" id="ARBA00022448"/>
    </source>
</evidence>
<comment type="caution">
    <text evidence="13">Lacks conserved residue(s) required for the propagation of feature annotation.</text>
</comment>
<dbReference type="InterPro" id="IPR028055">
    <property type="entry name" value="YidC/Oxa/ALB_C"/>
</dbReference>
<dbReference type="OrthoDB" id="9780552at2"/>
<dbReference type="CDD" id="cd20070">
    <property type="entry name" value="5TM_YidC_Alb3"/>
    <property type="match status" value="1"/>
</dbReference>
<dbReference type="NCBIfam" id="NF002352">
    <property type="entry name" value="PRK01318.1-3"/>
    <property type="match status" value="1"/>
</dbReference>